<protein>
    <recommendedName>
        <fullName evidence="4 5">Small ribosomal subunit protein uS11</fullName>
    </recommendedName>
</protein>
<dbReference type="GO" id="GO:1990904">
    <property type="term" value="C:ribonucleoprotein complex"/>
    <property type="evidence" value="ECO:0007669"/>
    <property type="project" value="UniProtKB-KW"/>
</dbReference>
<dbReference type="Gene3D" id="3.30.420.80">
    <property type="entry name" value="Ribosomal protein S11"/>
    <property type="match status" value="1"/>
</dbReference>
<dbReference type="HAMAP" id="MF_01310">
    <property type="entry name" value="Ribosomal_uS11"/>
    <property type="match status" value="1"/>
</dbReference>
<feature type="region of interest" description="Disordered" evidence="7">
    <location>
        <begin position="1"/>
        <end position="27"/>
    </location>
</feature>
<evidence type="ECO:0000256" key="1">
    <source>
        <dbReference type="ARBA" id="ARBA00006194"/>
    </source>
</evidence>
<accession>A0A1F5MFP0</accession>
<proteinExistence type="inferred from homology"/>
<comment type="subunit">
    <text evidence="5">Part of the 30S ribosomal subunit. Interacts with proteins S7 and S18. Binds to IF-3.</text>
</comment>
<dbReference type="GO" id="GO:0019843">
    <property type="term" value="F:rRNA binding"/>
    <property type="evidence" value="ECO:0007669"/>
    <property type="project" value="UniProtKB-UniRule"/>
</dbReference>
<dbReference type="InterPro" id="IPR001971">
    <property type="entry name" value="Ribosomal_uS11"/>
</dbReference>
<dbReference type="PIRSF" id="PIRSF002131">
    <property type="entry name" value="Ribosomal_S11"/>
    <property type="match status" value="1"/>
</dbReference>
<dbReference type="InterPro" id="IPR036967">
    <property type="entry name" value="Ribosomal_uS11_sf"/>
</dbReference>
<keyword evidence="5" id="KW-0699">rRNA-binding</keyword>
<comment type="similarity">
    <text evidence="1 5 6">Belongs to the universal ribosomal protein uS11 family.</text>
</comment>
<name>A0A1F5MFP0_9BACT</name>
<evidence type="ECO:0000256" key="4">
    <source>
        <dbReference type="ARBA" id="ARBA00035160"/>
    </source>
</evidence>
<keyword evidence="3 5" id="KW-0687">Ribonucleoprotein</keyword>
<dbReference type="PANTHER" id="PTHR11759">
    <property type="entry name" value="40S RIBOSOMAL PROTEIN S14/30S RIBOSOMAL PROTEIN S11"/>
    <property type="match status" value="1"/>
</dbReference>
<evidence type="ECO:0000313" key="9">
    <source>
        <dbReference type="Proteomes" id="UP000183317"/>
    </source>
</evidence>
<keyword evidence="5" id="KW-0694">RNA-binding</keyword>
<reference evidence="8 9" key="1">
    <citation type="journal article" date="2016" name="Nat. Commun.">
        <title>Thousands of microbial genomes shed light on interconnected biogeochemical processes in an aquifer system.</title>
        <authorList>
            <person name="Anantharaman K."/>
            <person name="Brown C.T."/>
            <person name="Hug L.A."/>
            <person name="Sharon I."/>
            <person name="Castelle C.J."/>
            <person name="Probst A.J."/>
            <person name="Thomas B.C."/>
            <person name="Singh A."/>
            <person name="Wilkins M.J."/>
            <person name="Karaoz U."/>
            <person name="Brodie E.L."/>
            <person name="Williams K.H."/>
            <person name="Hubbard S.S."/>
            <person name="Banfield J.F."/>
        </authorList>
    </citation>
    <scope>NUCLEOTIDE SEQUENCE [LARGE SCALE GENOMIC DNA]</scope>
</reference>
<dbReference type="SUPFAM" id="SSF53137">
    <property type="entry name" value="Translational machinery components"/>
    <property type="match status" value="1"/>
</dbReference>
<evidence type="ECO:0000256" key="3">
    <source>
        <dbReference type="ARBA" id="ARBA00023274"/>
    </source>
</evidence>
<dbReference type="PROSITE" id="PS00054">
    <property type="entry name" value="RIBOSOMAL_S11"/>
    <property type="match status" value="1"/>
</dbReference>
<organism evidence="8 9">
    <name type="scientific">Candidatus Daviesbacteria bacterium RIFCSPLOWO2_02_FULL_36_8</name>
    <dbReference type="NCBI Taxonomy" id="1797793"/>
    <lineage>
        <taxon>Bacteria</taxon>
        <taxon>Candidatus Daviesiibacteriota</taxon>
    </lineage>
</organism>
<evidence type="ECO:0000256" key="6">
    <source>
        <dbReference type="RuleBase" id="RU003629"/>
    </source>
</evidence>
<dbReference type="InterPro" id="IPR018102">
    <property type="entry name" value="Ribosomal_uS11_CS"/>
</dbReference>
<keyword evidence="2 5" id="KW-0689">Ribosomal protein</keyword>
<dbReference type="NCBIfam" id="NF003698">
    <property type="entry name" value="PRK05309.1"/>
    <property type="match status" value="1"/>
</dbReference>
<dbReference type="EMBL" id="MFDU01000036">
    <property type="protein sequence ID" value="OGE64165.1"/>
    <property type="molecule type" value="Genomic_DNA"/>
</dbReference>
<evidence type="ECO:0000256" key="7">
    <source>
        <dbReference type="SAM" id="MobiDB-lite"/>
    </source>
</evidence>
<evidence type="ECO:0000256" key="2">
    <source>
        <dbReference type="ARBA" id="ARBA00022980"/>
    </source>
</evidence>
<feature type="compositionally biased region" description="Basic and acidic residues" evidence="7">
    <location>
        <begin position="1"/>
        <end position="11"/>
    </location>
</feature>
<evidence type="ECO:0000313" key="8">
    <source>
        <dbReference type="EMBL" id="OGE64165.1"/>
    </source>
</evidence>
<comment type="function">
    <text evidence="5">Located on the platform of the 30S subunit, it bridges several disparate RNA helices of the 16S rRNA. Forms part of the Shine-Dalgarno cleft in the 70S ribosome.</text>
</comment>
<dbReference type="Pfam" id="PF00411">
    <property type="entry name" value="Ribosomal_S11"/>
    <property type="match status" value="1"/>
</dbReference>
<sequence>MTSRVSNKETVTHGSSNHGSASKKSKVEKKVTAGRVYVTATFNNTLVTLTDGSGNTLAWGSSGNSGFKGARRATPFAAISAMEQVAGKAKGFGMTSCEVYIKGPGSGRDATIKALRSAGINITMIADVTPIPHNGPRAKKRRRV</sequence>
<evidence type="ECO:0000256" key="5">
    <source>
        <dbReference type="HAMAP-Rule" id="MF_01310"/>
    </source>
</evidence>
<dbReference type="Proteomes" id="UP000183317">
    <property type="component" value="Unassembled WGS sequence"/>
</dbReference>
<dbReference type="AlphaFoldDB" id="A0A1F5MFP0"/>
<gene>
    <name evidence="5" type="primary">rpsK</name>
    <name evidence="8" type="ORF">A3J13_00925</name>
</gene>
<comment type="caution">
    <text evidence="8">The sequence shown here is derived from an EMBL/GenBank/DDBJ whole genome shotgun (WGS) entry which is preliminary data.</text>
</comment>
<dbReference type="GO" id="GO:0006412">
    <property type="term" value="P:translation"/>
    <property type="evidence" value="ECO:0007669"/>
    <property type="project" value="UniProtKB-UniRule"/>
</dbReference>
<dbReference type="GO" id="GO:0005840">
    <property type="term" value="C:ribosome"/>
    <property type="evidence" value="ECO:0007669"/>
    <property type="project" value="UniProtKB-KW"/>
</dbReference>
<dbReference type="GO" id="GO:0003735">
    <property type="term" value="F:structural constituent of ribosome"/>
    <property type="evidence" value="ECO:0007669"/>
    <property type="project" value="InterPro"/>
</dbReference>